<sequence length="70" mass="7178">MGKMKKVAIVALKGGVGKSSVVAGLGSALVGIAPTQLCEFETGRRELSPELLGRILQAIKGNGDVNEGEK</sequence>
<organism evidence="1">
    <name type="scientific">marine sediment metagenome</name>
    <dbReference type="NCBI Taxonomy" id="412755"/>
    <lineage>
        <taxon>unclassified sequences</taxon>
        <taxon>metagenomes</taxon>
        <taxon>ecological metagenomes</taxon>
    </lineage>
</organism>
<comment type="caution">
    <text evidence="1">The sequence shown here is derived from an EMBL/GenBank/DDBJ whole genome shotgun (WGS) entry which is preliminary data.</text>
</comment>
<dbReference type="SUPFAM" id="SSF52540">
    <property type="entry name" value="P-loop containing nucleoside triphosphate hydrolases"/>
    <property type="match status" value="1"/>
</dbReference>
<evidence type="ECO:0000313" key="1">
    <source>
        <dbReference type="EMBL" id="GAH18766.1"/>
    </source>
</evidence>
<dbReference type="InterPro" id="IPR027417">
    <property type="entry name" value="P-loop_NTPase"/>
</dbReference>
<gene>
    <name evidence="1" type="ORF">S03H2_06470</name>
</gene>
<reference evidence="1" key="1">
    <citation type="journal article" date="2014" name="Front. Microbiol.">
        <title>High frequency of phylogenetically diverse reductive dehalogenase-homologous genes in deep subseafloor sedimentary metagenomes.</title>
        <authorList>
            <person name="Kawai M."/>
            <person name="Futagami T."/>
            <person name="Toyoda A."/>
            <person name="Takaki Y."/>
            <person name="Nishi S."/>
            <person name="Hori S."/>
            <person name="Arai W."/>
            <person name="Tsubouchi T."/>
            <person name="Morono Y."/>
            <person name="Uchiyama I."/>
            <person name="Ito T."/>
            <person name="Fujiyama A."/>
            <person name="Inagaki F."/>
            <person name="Takami H."/>
        </authorList>
    </citation>
    <scope>NUCLEOTIDE SEQUENCE</scope>
    <source>
        <strain evidence="1">Expedition CK06-06</strain>
    </source>
</reference>
<name>X1DD89_9ZZZZ</name>
<protein>
    <submittedName>
        <fullName evidence="1">Uncharacterized protein</fullName>
    </submittedName>
</protein>
<dbReference type="EMBL" id="BARU01002837">
    <property type="protein sequence ID" value="GAH18766.1"/>
    <property type="molecule type" value="Genomic_DNA"/>
</dbReference>
<accession>X1DD89</accession>
<dbReference type="AlphaFoldDB" id="X1DD89"/>
<proteinExistence type="predicted"/>